<dbReference type="InterPro" id="IPR019487">
    <property type="entry name" value="RAM_signalling_pathway_SOG2"/>
</dbReference>
<evidence type="ECO:0000313" key="3">
    <source>
        <dbReference type="Proteomes" id="UP000293360"/>
    </source>
</evidence>
<gene>
    <name evidence="2" type="ORF">DL764_002233</name>
</gene>
<evidence type="ECO:0000313" key="2">
    <source>
        <dbReference type="EMBL" id="RYP07867.1"/>
    </source>
</evidence>
<accession>A0A4Q4TPL3</accession>
<proteinExistence type="predicted"/>
<dbReference type="SUPFAM" id="SSF52058">
    <property type="entry name" value="L domain-like"/>
    <property type="match status" value="1"/>
</dbReference>
<feature type="region of interest" description="Disordered" evidence="1">
    <location>
        <begin position="474"/>
        <end position="505"/>
    </location>
</feature>
<evidence type="ECO:0000256" key="1">
    <source>
        <dbReference type="SAM" id="MobiDB-lite"/>
    </source>
</evidence>
<dbReference type="STRING" id="155417.A0A4Q4TPL3"/>
<feature type="region of interest" description="Disordered" evidence="1">
    <location>
        <begin position="119"/>
        <end position="191"/>
    </location>
</feature>
<keyword evidence="3" id="KW-1185">Reference proteome</keyword>
<organism evidence="2 3">
    <name type="scientific">Monosporascus ibericus</name>
    <dbReference type="NCBI Taxonomy" id="155417"/>
    <lineage>
        <taxon>Eukaryota</taxon>
        <taxon>Fungi</taxon>
        <taxon>Dikarya</taxon>
        <taxon>Ascomycota</taxon>
        <taxon>Pezizomycotina</taxon>
        <taxon>Sordariomycetes</taxon>
        <taxon>Xylariomycetidae</taxon>
        <taxon>Xylariales</taxon>
        <taxon>Xylariales incertae sedis</taxon>
        <taxon>Monosporascus</taxon>
    </lineage>
</organism>
<dbReference type="Pfam" id="PF10428">
    <property type="entry name" value="SOG2"/>
    <property type="match status" value="2"/>
</dbReference>
<dbReference type="EMBL" id="QJNU01000079">
    <property type="protein sequence ID" value="RYP07867.1"/>
    <property type="molecule type" value="Genomic_DNA"/>
</dbReference>
<feature type="region of interest" description="Disordered" evidence="1">
    <location>
        <begin position="417"/>
        <end position="445"/>
    </location>
</feature>
<dbReference type="InterPro" id="IPR032675">
    <property type="entry name" value="LRR_dom_sf"/>
</dbReference>
<sequence>MTSLKVLSVPNNRIEELPLCLADMASLQALKLEGNNITFPPREVLQVEAMPPPNEGFLKESEVNEVVLTAHIKKFMKQRLQQGYRERELQDSGDEFGDMVETPRPPLKRVASGRFPVKVNGSDVSDMRSPANPRAPPIPSRSHARGLSAQNTALRRPGVMPLTIGNPNERLRSNSESSFQTSKVERPSERHRRMGIVSKRANELGTLDETEANNRFSHYRGLSHGSSMTGTVNTSGSAMAPGSPPEPLLQRPNYVRRLSVLPEQRRVSKVFDPVVESAKGILYSIFQIHPMIQLFTRLTSDGTAKRSSLEIVFYNTNVHVEELEQEIQRHEFAMDNGGATPQENENVQRAVLTLINAYSHICSLLAANMDSIVDNGDPRYIRTMLMLLYNSIMELRVTANEASMGTPGYVPSYRSRTPGIGDTLKPHSRQNSATPTPTLERPGPALRTRPGAFIHNPSSLRVVTDVSGPFTNGGMRTAQITSSTPRSGESFASSTDGRYGPDPTTEERQFDKIFLSLQKSSDLVMRTLPYFLMQFNASRRNAEVSRASDHVIHCWKGLVEKCNIAVRETEKLKNRLSRIKLKEPGVRTDPAFWNLCKSFIDSWAEYGSRLRYSMEHIILPMDTRTRLRPIQISVKETNQAIMASPWASLFRQAGGFTDPPSHYSPGHYPSNPSTPQVQLPMTPQSAALGPAVQATVPSTPQSASFANAFAGNVFERADALMAMGGLSFSRSGTMNSSISTTSLNSMSSGHDERPSLSNMFSPNGNTGHIPFRLNGGVKPTF</sequence>
<dbReference type="Gene3D" id="3.80.10.10">
    <property type="entry name" value="Ribonuclease Inhibitor"/>
    <property type="match status" value="1"/>
</dbReference>
<dbReference type="Proteomes" id="UP000293360">
    <property type="component" value="Unassembled WGS sequence"/>
</dbReference>
<name>A0A4Q4TPL3_9PEZI</name>
<protein>
    <recommendedName>
        <fullName evidence="4">RAM signaling network component</fullName>
    </recommendedName>
</protein>
<evidence type="ECO:0008006" key="4">
    <source>
        <dbReference type="Google" id="ProtNLM"/>
    </source>
</evidence>
<feature type="region of interest" description="Disordered" evidence="1">
    <location>
        <begin position="762"/>
        <end position="781"/>
    </location>
</feature>
<dbReference type="OrthoDB" id="1394818at2759"/>
<feature type="compositionally biased region" description="Polar residues" evidence="1">
    <location>
        <begin position="478"/>
        <end position="496"/>
    </location>
</feature>
<dbReference type="AlphaFoldDB" id="A0A4Q4TPL3"/>
<reference evidence="2 3" key="1">
    <citation type="submission" date="2018-06" db="EMBL/GenBank/DDBJ databases">
        <title>Complete Genomes of Monosporascus.</title>
        <authorList>
            <person name="Robinson A.J."/>
            <person name="Natvig D.O."/>
        </authorList>
    </citation>
    <scope>NUCLEOTIDE SEQUENCE [LARGE SCALE GENOMIC DNA]</scope>
    <source>
        <strain evidence="2 3">CBS 110550</strain>
    </source>
</reference>
<comment type="caution">
    <text evidence="2">The sequence shown here is derived from an EMBL/GenBank/DDBJ whole genome shotgun (WGS) entry which is preliminary data.</text>
</comment>